<name>A0A8H3TXH5_9TREE</name>
<comment type="caution">
    <text evidence="3">The sequence shown here is derived from an EMBL/GenBank/DDBJ whole genome shotgun (WGS) entry which is preliminary data.</text>
</comment>
<dbReference type="Proteomes" id="UP000620104">
    <property type="component" value="Unassembled WGS sequence"/>
</dbReference>
<dbReference type="CDD" id="cd14688">
    <property type="entry name" value="bZIP_YAP"/>
    <property type="match status" value="1"/>
</dbReference>
<dbReference type="AlphaFoldDB" id="A0A8H3TXH5"/>
<feature type="compositionally biased region" description="Low complexity" evidence="1">
    <location>
        <begin position="168"/>
        <end position="179"/>
    </location>
</feature>
<dbReference type="PROSITE" id="PS00036">
    <property type="entry name" value="BZIP_BASIC"/>
    <property type="match status" value="1"/>
</dbReference>
<feature type="region of interest" description="Disordered" evidence="1">
    <location>
        <begin position="1"/>
        <end position="102"/>
    </location>
</feature>
<evidence type="ECO:0000313" key="4">
    <source>
        <dbReference type="Proteomes" id="UP000620104"/>
    </source>
</evidence>
<dbReference type="InterPro" id="IPR004827">
    <property type="entry name" value="bZIP"/>
</dbReference>
<proteinExistence type="predicted"/>
<feature type="compositionally biased region" description="Polar residues" evidence="1">
    <location>
        <begin position="180"/>
        <end position="195"/>
    </location>
</feature>
<feature type="compositionally biased region" description="Low complexity" evidence="1">
    <location>
        <begin position="440"/>
        <end position="457"/>
    </location>
</feature>
<feature type="region of interest" description="Disordered" evidence="1">
    <location>
        <begin position="261"/>
        <end position="286"/>
    </location>
</feature>
<evidence type="ECO:0000256" key="1">
    <source>
        <dbReference type="SAM" id="MobiDB-lite"/>
    </source>
</evidence>
<gene>
    <name evidence="3" type="ORF">NliqN6_5306</name>
</gene>
<feature type="compositionally biased region" description="Polar residues" evidence="1">
    <location>
        <begin position="372"/>
        <end position="385"/>
    </location>
</feature>
<feature type="domain" description="BZIP" evidence="2">
    <location>
        <begin position="227"/>
        <end position="240"/>
    </location>
</feature>
<feature type="region of interest" description="Disordered" evidence="1">
    <location>
        <begin position="140"/>
        <end position="244"/>
    </location>
</feature>
<feature type="compositionally biased region" description="Polar residues" evidence="1">
    <location>
        <begin position="34"/>
        <end position="58"/>
    </location>
</feature>
<keyword evidence="4" id="KW-1185">Reference proteome</keyword>
<protein>
    <recommendedName>
        <fullName evidence="2">BZIP domain-containing protein</fullName>
    </recommendedName>
</protein>
<feature type="region of interest" description="Disordered" evidence="1">
    <location>
        <begin position="477"/>
        <end position="515"/>
    </location>
</feature>
<reference evidence="3" key="1">
    <citation type="submission" date="2020-07" db="EMBL/GenBank/DDBJ databases">
        <title>Draft Genome Sequence of a Deep-Sea Yeast, Naganishia (Cryptococcus) liquefaciens strain N6.</title>
        <authorList>
            <person name="Han Y.W."/>
            <person name="Kajitani R."/>
            <person name="Morimoto H."/>
            <person name="Parhat M."/>
            <person name="Tsubouchi H."/>
            <person name="Bakenova O."/>
            <person name="Ogata M."/>
            <person name="Argunhan B."/>
            <person name="Aoki R."/>
            <person name="Kajiwara S."/>
            <person name="Itoh T."/>
            <person name="Iwasaki H."/>
        </authorList>
    </citation>
    <scope>NUCLEOTIDE SEQUENCE</scope>
    <source>
        <strain evidence="3">N6</strain>
    </source>
</reference>
<organism evidence="3 4">
    <name type="scientific">Naganishia liquefaciens</name>
    <dbReference type="NCBI Taxonomy" id="104408"/>
    <lineage>
        <taxon>Eukaryota</taxon>
        <taxon>Fungi</taxon>
        <taxon>Dikarya</taxon>
        <taxon>Basidiomycota</taxon>
        <taxon>Agaricomycotina</taxon>
        <taxon>Tremellomycetes</taxon>
        <taxon>Filobasidiales</taxon>
        <taxon>Filobasidiaceae</taxon>
        <taxon>Naganishia</taxon>
    </lineage>
</organism>
<sequence>MATQPMGSPPRTDHAHGLRRPSTSQDREIARPKPQSSDYSGIHTISQHLGPQSINYQQPKPLPMQSRYGGPDSSRYYGESSSHASGINPPARMYNETDRSSANGSMYEANHLAQPRLGVNPNVPGGLYVTGTDGVTSSGYDSRTYAMSPGNAGPSPFSSHPRQLPWNHSASTSHTTSLTPMTSDTSANPYQSSVSPIVPTGGMPFSRQTGPAPSRPVVSGDDEYDGRTRNAKAQKRHREKRKAHVKHLEETVLALQNHIRTLSRNQEPDTSRPYISGDHEAAASQNKALTDENQALRFENEQLRARMNELQGMGHHISSSAPPGMATRFSTSGMNAHASGSAAMPINEDMPSRSLSFNLPSLTVGVKAESGGHSQYSESAPSVSGQMHYGASYGHQAPHRYHSSNVDQSPPLQPLAQSNMLPSGTGHAYHRYDVSPNHNASGPSSYPSMMSVSSAPPRNTGMAPLGASQVAYSTQVSGAYGSGYPPTNSEDTLLGSVSGGDIVKNREGVSDRSNR</sequence>
<feature type="compositionally biased region" description="Polar residues" evidence="1">
    <location>
        <begin position="403"/>
        <end position="422"/>
    </location>
</feature>
<feature type="compositionally biased region" description="Basic residues" evidence="1">
    <location>
        <begin position="229"/>
        <end position="244"/>
    </location>
</feature>
<dbReference type="GO" id="GO:0003700">
    <property type="term" value="F:DNA-binding transcription factor activity"/>
    <property type="evidence" value="ECO:0007669"/>
    <property type="project" value="InterPro"/>
</dbReference>
<accession>A0A8H3TXH5</accession>
<dbReference type="EMBL" id="BLZA01000032">
    <property type="protein sequence ID" value="GHJ88904.1"/>
    <property type="molecule type" value="Genomic_DNA"/>
</dbReference>
<evidence type="ECO:0000313" key="3">
    <source>
        <dbReference type="EMBL" id="GHJ88904.1"/>
    </source>
</evidence>
<evidence type="ECO:0000259" key="2">
    <source>
        <dbReference type="PROSITE" id="PS00036"/>
    </source>
</evidence>
<feature type="compositionally biased region" description="Basic and acidic residues" evidence="1">
    <location>
        <begin position="503"/>
        <end position="515"/>
    </location>
</feature>
<feature type="region of interest" description="Disordered" evidence="1">
    <location>
        <begin position="369"/>
        <end position="462"/>
    </location>
</feature>
<dbReference type="OrthoDB" id="3257643at2759"/>